<dbReference type="AlphaFoldDB" id="A0A1F7GL56"/>
<comment type="function">
    <text evidence="1 15 17">Specifically methylates guanosine-37 in various tRNAs.</text>
</comment>
<dbReference type="InterPro" id="IPR002649">
    <property type="entry name" value="tRNA_m1G_MeTrfase_TrmD"/>
</dbReference>
<dbReference type="PANTHER" id="PTHR46417:SF1">
    <property type="entry name" value="TRNA (GUANINE-N(1)-)-METHYLTRANSFERASE"/>
    <property type="match status" value="1"/>
</dbReference>
<dbReference type="GO" id="GO:0052906">
    <property type="term" value="F:tRNA (guanine(37)-N1)-methyltransferase activity"/>
    <property type="evidence" value="ECO:0007669"/>
    <property type="project" value="UniProtKB-UniRule"/>
</dbReference>
<keyword evidence="11 15" id="KW-0819">tRNA processing</keyword>
<evidence type="ECO:0000256" key="13">
    <source>
        <dbReference type="ARBA" id="ARBA00033392"/>
    </source>
</evidence>
<feature type="binding site" evidence="15 16">
    <location>
        <begin position="128"/>
        <end position="133"/>
    </location>
    <ligand>
        <name>S-adenosyl-L-methionine</name>
        <dbReference type="ChEBI" id="CHEBI:59789"/>
    </ligand>
</feature>
<dbReference type="Pfam" id="PF01746">
    <property type="entry name" value="tRNA_m1G_MT"/>
    <property type="match status" value="1"/>
</dbReference>
<reference evidence="19 20" key="1">
    <citation type="journal article" date="2016" name="Nat. Commun.">
        <title>Thousands of microbial genomes shed light on interconnected biogeochemical processes in an aquifer system.</title>
        <authorList>
            <person name="Anantharaman K."/>
            <person name="Brown C.T."/>
            <person name="Hug L.A."/>
            <person name="Sharon I."/>
            <person name="Castelle C.J."/>
            <person name="Probst A.J."/>
            <person name="Thomas B.C."/>
            <person name="Singh A."/>
            <person name="Wilkins M.J."/>
            <person name="Karaoz U."/>
            <person name="Brodie E.L."/>
            <person name="Williams K.H."/>
            <person name="Hubbard S.S."/>
            <person name="Banfield J.F."/>
        </authorList>
    </citation>
    <scope>NUCLEOTIDE SEQUENCE [LARGE SCALE GENOMIC DNA]</scope>
</reference>
<name>A0A1F7GL56_9BACT</name>
<keyword evidence="7 15" id="KW-0963">Cytoplasm</keyword>
<evidence type="ECO:0000259" key="18">
    <source>
        <dbReference type="Pfam" id="PF01746"/>
    </source>
</evidence>
<dbReference type="InterPro" id="IPR016009">
    <property type="entry name" value="tRNA_MeTrfase_TRMD/TRM10"/>
</dbReference>
<dbReference type="GO" id="GO:0005829">
    <property type="term" value="C:cytosol"/>
    <property type="evidence" value="ECO:0007669"/>
    <property type="project" value="TreeGrafter"/>
</dbReference>
<evidence type="ECO:0000256" key="6">
    <source>
        <dbReference type="ARBA" id="ARBA00014679"/>
    </source>
</evidence>
<keyword evidence="8 15" id="KW-0489">Methyltransferase</keyword>
<dbReference type="PANTHER" id="PTHR46417">
    <property type="entry name" value="TRNA (GUANINE-N(1)-)-METHYLTRANSFERASE"/>
    <property type="match status" value="1"/>
</dbReference>
<dbReference type="PIRSF" id="PIRSF000386">
    <property type="entry name" value="tRNA_mtase"/>
    <property type="match status" value="1"/>
</dbReference>
<dbReference type="HAMAP" id="MF_00605">
    <property type="entry name" value="TrmD"/>
    <property type="match status" value="1"/>
</dbReference>
<accession>A0A1F7GL56</accession>
<feature type="domain" description="tRNA methyltransferase TRMD/TRM10-type" evidence="18">
    <location>
        <begin position="1"/>
        <end position="246"/>
    </location>
</feature>
<keyword evidence="9 15" id="KW-0808">Transferase</keyword>
<dbReference type="Gene3D" id="3.40.1280.10">
    <property type="match status" value="1"/>
</dbReference>
<dbReference type="GO" id="GO:0002939">
    <property type="term" value="P:tRNA N1-guanine methylation"/>
    <property type="evidence" value="ECO:0007669"/>
    <property type="project" value="TreeGrafter"/>
</dbReference>
<comment type="catalytic activity">
    <reaction evidence="14 15 17">
        <text>guanosine(37) in tRNA + S-adenosyl-L-methionine = N(1)-methylguanosine(37) in tRNA + S-adenosyl-L-homocysteine + H(+)</text>
        <dbReference type="Rhea" id="RHEA:36899"/>
        <dbReference type="Rhea" id="RHEA-COMP:10145"/>
        <dbReference type="Rhea" id="RHEA-COMP:10147"/>
        <dbReference type="ChEBI" id="CHEBI:15378"/>
        <dbReference type="ChEBI" id="CHEBI:57856"/>
        <dbReference type="ChEBI" id="CHEBI:59789"/>
        <dbReference type="ChEBI" id="CHEBI:73542"/>
        <dbReference type="ChEBI" id="CHEBI:74269"/>
        <dbReference type="EC" id="2.1.1.228"/>
    </reaction>
</comment>
<evidence type="ECO:0000256" key="9">
    <source>
        <dbReference type="ARBA" id="ARBA00022679"/>
    </source>
</evidence>
<comment type="similarity">
    <text evidence="3 15 17">Belongs to the RNA methyltransferase TrmD family.</text>
</comment>
<dbReference type="CDD" id="cd18080">
    <property type="entry name" value="TrmD-like"/>
    <property type="match status" value="1"/>
</dbReference>
<dbReference type="InterPro" id="IPR029026">
    <property type="entry name" value="tRNA_m1G_MTases_N"/>
</dbReference>
<evidence type="ECO:0000256" key="17">
    <source>
        <dbReference type="RuleBase" id="RU003464"/>
    </source>
</evidence>
<evidence type="ECO:0000256" key="7">
    <source>
        <dbReference type="ARBA" id="ARBA00022490"/>
    </source>
</evidence>
<evidence type="ECO:0000256" key="12">
    <source>
        <dbReference type="ARBA" id="ARBA00029736"/>
    </source>
</evidence>
<evidence type="ECO:0000256" key="14">
    <source>
        <dbReference type="ARBA" id="ARBA00047783"/>
    </source>
</evidence>
<organism evidence="19 20">
    <name type="scientific">Candidatus Roizmanbacteria bacterium RIFCSPHIGHO2_01_FULL_39_24</name>
    <dbReference type="NCBI Taxonomy" id="1802032"/>
    <lineage>
        <taxon>Bacteria</taxon>
        <taxon>Candidatus Roizmaniibacteriota</taxon>
    </lineage>
</organism>
<evidence type="ECO:0000313" key="19">
    <source>
        <dbReference type="EMBL" id="OGK19565.1"/>
    </source>
</evidence>
<dbReference type="EMBL" id="MFZH01000009">
    <property type="protein sequence ID" value="OGK19565.1"/>
    <property type="molecule type" value="Genomic_DNA"/>
</dbReference>
<evidence type="ECO:0000256" key="10">
    <source>
        <dbReference type="ARBA" id="ARBA00022691"/>
    </source>
</evidence>
<sequence>MKITVITLFPDMINALLGESIIARAVKNKQIELEVVNLRDFSNNEYGSVDDRPYGGGAGMVLRVDCLTDAIKSIPLPGKILLTSAKGAIYSQKKAVEFSQLPSLTIIAGHYEGVDERVLDYIDEEISIGDFVMTGGEIAACAIIDSVVRLIPNVLKKEEATEEESFFEVQLDELMNAVPNDEELVRLKNEGTVSVQLLEYPHFTRPEEFDGKKVPEILLSGNHAQIRAWRITKAFEITKARRPDLLVNTV</sequence>
<evidence type="ECO:0000256" key="16">
    <source>
        <dbReference type="PIRSR" id="PIRSR000386-1"/>
    </source>
</evidence>
<evidence type="ECO:0000256" key="15">
    <source>
        <dbReference type="HAMAP-Rule" id="MF_00605"/>
    </source>
</evidence>
<dbReference type="SUPFAM" id="SSF75217">
    <property type="entry name" value="alpha/beta knot"/>
    <property type="match status" value="1"/>
</dbReference>
<dbReference type="InterPro" id="IPR029028">
    <property type="entry name" value="Alpha/beta_knot_MTases"/>
</dbReference>
<gene>
    <name evidence="15" type="primary">trmD</name>
    <name evidence="19" type="ORF">A2799_00310</name>
</gene>
<proteinExistence type="inferred from homology"/>
<feature type="binding site" evidence="15 16">
    <location>
        <position position="109"/>
    </location>
    <ligand>
        <name>S-adenosyl-L-methionine</name>
        <dbReference type="ChEBI" id="CHEBI:59789"/>
    </ligand>
</feature>
<dbReference type="EC" id="2.1.1.228" evidence="5 15"/>
<evidence type="ECO:0000256" key="1">
    <source>
        <dbReference type="ARBA" id="ARBA00002634"/>
    </source>
</evidence>
<dbReference type="InterPro" id="IPR023148">
    <property type="entry name" value="tRNA_m1G_MeTrfase_C_sf"/>
</dbReference>
<protein>
    <recommendedName>
        <fullName evidence="6 15">tRNA (guanine-N(1)-)-methyltransferase</fullName>
        <ecNumber evidence="5 15">2.1.1.228</ecNumber>
    </recommendedName>
    <alternativeName>
        <fullName evidence="12 15">M1G-methyltransferase</fullName>
    </alternativeName>
    <alternativeName>
        <fullName evidence="13 15">tRNA [GM37] methyltransferase</fullName>
    </alternativeName>
</protein>
<dbReference type="NCBIfam" id="TIGR00088">
    <property type="entry name" value="trmD"/>
    <property type="match status" value="1"/>
</dbReference>
<evidence type="ECO:0000256" key="2">
    <source>
        <dbReference type="ARBA" id="ARBA00004496"/>
    </source>
</evidence>
<comment type="subcellular location">
    <subcellularLocation>
        <location evidence="2 15 17">Cytoplasm</location>
    </subcellularLocation>
</comment>
<comment type="caution">
    <text evidence="19">The sequence shown here is derived from an EMBL/GenBank/DDBJ whole genome shotgun (WGS) entry which is preliminary data.</text>
</comment>
<evidence type="ECO:0000256" key="3">
    <source>
        <dbReference type="ARBA" id="ARBA00007630"/>
    </source>
</evidence>
<evidence type="ECO:0000313" key="20">
    <source>
        <dbReference type="Proteomes" id="UP000176850"/>
    </source>
</evidence>
<dbReference type="Gene3D" id="1.10.1270.20">
    <property type="entry name" value="tRNA(m1g37)methyltransferase, domain 2"/>
    <property type="match status" value="1"/>
</dbReference>
<evidence type="ECO:0000256" key="11">
    <source>
        <dbReference type="ARBA" id="ARBA00022694"/>
    </source>
</evidence>
<comment type="subunit">
    <text evidence="4 15 17">Homodimer.</text>
</comment>
<dbReference type="Proteomes" id="UP000176850">
    <property type="component" value="Unassembled WGS sequence"/>
</dbReference>
<keyword evidence="10 15" id="KW-0949">S-adenosyl-L-methionine</keyword>
<evidence type="ECO:0000256" key="8">
    <source>
        <dbReference type="ARBA" id="ARBA00022603"/>
    </source>
</evidence>
<evidence type="ECO:0000256" key="5">
    <source>
        <dbReference type="ARBA" id="ARBA00012807"/>
    </source>
</evidence>
<evidence type="ECO:0000256" key="4">
    <source>
        <dbReference type="ARBA" id="ARBA00011738"/>
    </source>
</evidence>